<dbReference type="GO" id="GO:0050808">
    <property type="term" value="P:synapse organization"/>
    <property type="evidence" value="ECO:0007669"/>
    <property type="project" value="TreeGrafter"/>
</dbReference>
<dbReference type="SUPFAM" id="SSF48726">
    <property type="entry name" value="Immunoglobulin"/>
    <property type="match status" value="1"/>
</dbReference>
<keyword evidence="3" id="KW-1185">Reference proteome</keyword>
<evidence type="ECO:0000313" key="2">
    <source>
        <dbReference type="EMBL" id="CAD7005790.1"/>
    </source>
</evidence>
<sequence>MLISTVNSGVPIATGGPSLIYEGKDALLTCVVSENRANHTVIWKKSDEILTAGMVRVTSDTRISVLHDESEWKGDPKGLESGGEVWVLLVRRLTTEDSGSYICELNSEPVLRSIHILLVKSVSSNDSNITTTTESSDVYLVPHHSTPTTIVPFGAYLPLRRKSHTISPSAVSAPMSAPSAWVFAMCTI</sequence>
<feature type="domain" description="Ig-like" evidence="1">
    <location>
        <begin position="11"/>
        <end position="130"/>
    </location>
</feature>
<gene>
    <name evidence="2" type="ORF">CCAP1982_LOCUS14139</name>
</gene>
<dbReference type="AlphaFoldDB" id="A0A811V437"/>
<dbReference type="InterPro" id="IPR007110">
    <property type="entry name" value="Ig-like_dom"/>
</dbReference>
<dbReference type="Gene3D" id="2.60.40.10">
    <property type="entry name" value="Immunoglobulins"/>
    <property type="match status" value="1"/>
</dbReference>
<proteinExistence type="predicted"/>
<comment type="caution">
    <text evidence="2">The sequence shown here is derived from an EMBL/GenBank/DDBJ whole genome shotgun (WGS) entry which is preliminary data.</text>
</comment>
<protein>
    <submittedName>
        <fullName evidence="2">(Mediterranean fruit fly) hypothetical protein</fullName>
    </submittedName>
</protein>
<dbReference type="InterPro" id="IPR036179">
    <property type="entry name" value="Ig-like_dom_sf"/>
</dbReference>
<dbReference type="SMART" id="SM00409">
    <property type="entry name" value="IG"/>
    <property type="match status" value="1"/>
</dbReference>
<dbReference type="PANTHER" id="PTHR23279">
    <property type="entry name" value="DEFECTIVE PROBOSCIS EXTENSION RESPONSE DPR -RELATED"/>
    <property type="match status" value="1"/>
</dbReference>
<dbReference type="PANTHER" id="PTHR23279:SF36">
    <property type="entry name" value="DEFECTIVE PROBOSCIS EXTENSION RESPONSE 9, ISOFORM A"/>
    <property type="match status" value="1"/>
</dbReference>
<dbReference type="Proteomes" id="UP000606786">
    <property type="component" value="Unassembled WGS sequence"/>
</dbReference>
<evidence type="ECO:0000259" key="1">
    <source>
        <dbReference type="PROSITE" id="PS50835"/>
    </source>
</evidence>
<dbReference type="InterPro" id="IPR003599">
    <property type="entry name" value="Ig_sub"/>
</dbReference>
<dbReference type="Pfam" id="PF00047">
    <property type="entry name" value="ig"/>
    <property type="match status" value="1"/>
</dbReference>
<dbReference type="OrthoDB" id="5843172at2759"/>
<name>A0A811V437_CERCA</name>
<dbReference type="EMBL" id="CAJHJT010000034">
    <property type="protein sequence ID" value="CAD7005790.1"/>
    <property type="molecule type" value="Genomic_DNA"/>
</dbReference>
<dbReference type="PROSITE" id="PS50835">
    <property type="entry name" value="IG_LIKE"/>
    <property type="match status" value="1"/>
</dbReference>
<accession>A0A811V437</accession>
<dbReference type="InterPro" id="IPR013151">
    <property type="entry name" value="Immunoglobulin_dom"/>
</dbReference>
<organism evidence="2 3">
    <name type="scientific">Ceratitis capitata</name>
    <name type="common">Mediterranean fruit fly</name>
    <name type="synonym">Tephritis capitata</name>
    <dbReference type="NCBI Taxonomy" id="7213"/>
    <lineage>
        <taxon>Eukaryota</taxon>
        <taxon>Metazoa</taxon>
        <taxon>Ecdysozoa</taxon>
        <taxon>Arthropoda</taxon>
        <taxon>Hexapoda</taxon>
        <taxon>Insecta</taxon>
        <taxon>Pterygota</taxon>
        <taxon>Neoptera</taxon>
        <taxon>Endopterygota</taxon>
        <taxon>Diptera</taxon>
        <taxon>Brachycera</taxon>
        <taxon>Muscomorpha</taxon>
        <taxon>Tephritoidea</taxon>
        <taxon>Tephritidae</taxon>
        <taxon>Ceratitis</taxon>
        <taxon>Ceratitis</taxon>
    </lineage>
</organism>
<dbReference type="InterPro" id="IPR013783">
    <property type="entry name" value="Ig-like_fold"/>
</dbReference>
<dbReference type="InterPro" id="IPR037448">
    <property type="entry name" value="Zig-8"/>
</dbReference>
<dbReference type="GO" id="GO:0032589">
    <property type="term" value="C:neuron projection membrane"/>
    <property type="evidence" value="ECO:0007669"/>
    <property type="project" value="TreeGrafter"/>
</dbReference>
<evidence type="ECO:0000313" key="3">
    <source>
        <dbReference type="Proteomes" id="UP000606786"/>
    </source>
</evidence>
<reference evidence="2" key="1">
    <citation type="submission" date="2020-11" db="EMBL/GenBank/DDBJ databases">
        <authorList>
            <person name="Whitehead M."/>
        </authorList>
    </citation>
    <scope>NUCLEOTIDE SEQUENCE</scope>
    <source>
        <strain evidence="2">EGII</strain>
    </source>
</reference>